<dbReference type="PANTHER" id="PTHR47963">
    <property type="entry name" value="DEAD-BOX ATP-DEPENDENT RNA HELICASE 47, MITOCHONDRIAL"/>
    <property type="match status" value="1"/>
</dbReference>
<dbReference type="SMART" id="SM00487">
    <property type="entry name" value="DEXDc"/>
    <property type="match status" value="1"/>
</dbReference>
<keyword evidence="3" id="KW-0540">Nuclease</keyword>
<dbReference type="GO" id="GO:0016787">
    <property type="term" value="F:hydrolase activity"/>
    <property type="evidence" value="ECO:0007669"/>
    <property type="project" value="UniProtKB-KW"/>
</dbReference>
<dbReference type="InterPro" id="IPR011545">
    <property type="entry name" value="DEAD/DEAH_box_helicase_dom"/>
</dbReference>
<dbReference type="GO" id="GO:0003724">
    <property type="term" value="F:RNA helicase activity"/>
    <property type="evidence" value="ECO:0007669"/>
    <property type="project" value="TreeGrafter"/>
</dbReference>
<dbReference type="Pfam" id="PF22590">
    <property type="entry name" value="Cas3-like_C_2"/>
    <property type="match status" value="1"/>
</dbReference>
<keyword evidence="8" id="KW-0067">ATP-binding</keyword>
<protein>
    <submittedName>
        <fullName evidence="12">CRISPR-associated helicase/endonuclease Cas3</fullName>
    </submittedName>
</protein>
<reference evidence="12 13" key="1">
    <citation type="submission" date="2017-12" db="EMBL/GenBank/DDBJ databases">
        <title>Isolation and characterization of estrogens degradatiion strain Microbacterium hominis SJTG1.</title>
        <authorList>
            <person name="Xiong W."/>
            <person name="Yin C."/>
            <person name="Zheng D."/>
            <person name="Liang R."/>
        </authorList>
    </citation>
    <scope>NUCLEOTIDE SEQUENCE [LARGE SCALE GENOMIC DNA]</scope>
    <source>
        <strain evidence="12 13">SJTG1</strain>
    </source>
</reference>
<dbReference type="Gene3D" id="3.40.50.300">
    <property type="entry name" value="P-loop containing nucleotide triphosphate hydrolases"/>
    <property type="match status" value="2"/>
</dbReference>
<proteinExistence type="inferred from homology"/>
<dbReference type="InterPro" id="IPR006483">
    <property type="entry name" value="CRISPR-assoc_Cas3_HD"/>
</dbReference>
<dbReference type="NCBIfam" id="TIGR01587">
    <property type="entry name" value="cas3_core"/>
    <property type="match status" value="1"/>
</dbReference>
<dbReference type="Pfam" id="PF00270">
    <property type="entry name" value="DEAD"/>
    <property type="match status" value="1"/>
</dbReference>
<dbReference type="AlphaFoldDB" id="A0A2K9DFG2"/>
<evidence type="ECO:0000256" key="4">
    <source>
        <dbReference type="ARBA" id="ARBA00022723"/>
    </source>
</evidence>
<dbReference type="SUPFAM" id="SSF52540">
    <property type="entry name" value="P-loop containing nucleoside triphosphate hydrolases"/>
    <property type="match status" value="1"/>
</dbReference>
<dbReference type="SMART" id="SM00490">
    <property type="entry name" value="HELICc"/>
    <property type="match status" value="1"/>
</dbReference>
<evidence type="ECO:0000256" key="7">
    <source>
        <dbReference type="ARBA" id="ARBA00022806"/>
    </source>
</evidence>
<keyword evidence="4" id="KW-0479">Metal-binding</keyword>
<keyword evidence="6" id="KW-0378">Hydrolase</keyword>
<dbReference type="GO" id="GO:0005524">
    <property type="term" value="F:ATP binding"/>
    <property type="evidence" value="ECO:0007669"/>
    <property type="project" value="UniProtKB-KW"/>
</dbReference>
<dbReference type="PROSITE" id="PS51643">
    <property type="entry name" value="HD_CAS3"/>
    <property type="match status" value="1"/>
</dbReference>
<dbReference type="EMBL" id="CP025299">
    <property type="protein sequence ID" value="AUG30931.1"/>
    <property type="molecule type" value="Genomic_DNA"/>
</dbReference>
<evidence type="ECO:0000256" key="2">
    <source>
        <dbReference type="ARBA" id="ARBA00009046"/>
    </source>
</evidence>
<dbReference type="InterPro" id="IPR027417">
    <property type="entry name" value="P-loop_NTPase"/>
</dbReference>
<feature type="region of interest" description="Disordered" evidence="10">
    <location>
        <begin position="539"/>
        <end position="561"/>
    </location>
</feature>
<evidence type="ECO:0000259" key="11">
    <source>
        <dbReference type="PROSITE" id="PS51643"/>
    </source>
</evidence>
<evidence type="ECO:0000256" key="8">
    <source>
        <dbReference type="ARBA" id="ARBA00022840"/>
    </source>
</evidence>
<accession>A0A2K9DFG2</accession>
<organism evidence="12 13">
    <name type="scientific">Microbacterium hominis</name>
    <dbReference type="NCBI Taxonomy" id="162426"/>
    <lineage>
        <taxon>Bacteria</taxon>
        <taxon>Bacillati</taxon>
        <taxon>Actinomycetota</taxon>
        <taxon>Actinomycetes</taxon>
        <taxon>Micrococcales</taxon>
        <taxon>Microbacteriaceae</taxon>
        <taxon>Microbacterium</taxon>
    </lineage>
</organism>
<comment type="similarity">
    <text evidence="1">In the N-terminal section; belongs to the CRISPR-associated nuclease Cas3-HD family.</text>
</comment>
<dbReference type="GO" id="GO:0003723">
    <property type="term" value="F:RNA binding"/>
    <property type="evidence" value="ECO:0007669"/>
    <property type="project" value="TreeGrafter"/>
</dbReference>
<dbReference type="KEGG" id="mhos:CXR34_16660"/>
<dbReference type="GO" id="GO:0051607">
    <property type="term" value="P:defense response to virus"/>
    <property type="evidence" value="ECO:0007669"/>
    <property type="project" value="UniProtKB-KW"/>
</dbReference>
<dbReference type="GO" id="GO:0004519">
    <property type="term" value="F:endonuclease activity"/>
    <property type="evidence" value="ECO:0007669"/>
    <property type="project" value="UniProtKB-KW"/>
</dbReference>
<dbReference type="GO" id="GO:0046872">
    <property type="term" value="F:metal ion binding"/>
    <property type="evidence" value="ECO:0007669"/>
    <property type="project" value="UniProtKB-KW"/>
</dbReference>
<dbReference type="InterPro" id="IPR014001">
    <property type="entry name" value="Helicase_ATP-bd"/>
</dbReference>
<keyword evidence="5" id="KW-0547">Nucleotide-binding</keyword>
<evidence type="ECO:0000256" key="1">
    <source>
        <dbReference type="ARBA" id="ARBA00006847"/>
    </source>
</evidence>
<dbReference type="InterPro" id="IPR041372">
    <property type="entry name" value="Cas3_C"/>
</dbReference>
<sequence>MGLSDRTRTVWAKSHVDELGGLDGWLPLYQHLDDAASVAAHLWDEWAPRSIKRTLARSFGTEAAARSTVVWLAGVHDVGKASPAFAVQVPTLAGPMHRAGLEIRPQIAGDKQRQLTRHEVVSHLAIRTWLRDTHGLTALQANALASIAAAHHGNPPSASHIHAAEDLPDFIGTGSWEEARVEFLDHAARSWTDAETHAAWRDAALTQPALVLLDGLVIVADWIASSNYFPCADLGEHLHDSGTARALRAWRRLRFPAPWTAQPSESDAAELLARRFTLPPEATPHATQLAAVDIAREMAEPELMIIEAEMGSGKTEAALLAAEILAAKFGLSGIFIGLPTRATADGMFGRIIEWARRLELGDPTGIYLAHGTSALNPDFERLTSASFQSIGAQPTGDEDAIDEPVIAHRWFSSPRRGPLASFVVGTVDQALFAGHRSRYVMLRHLAFASKVVIIDEAHAYDDFMTTYLERFLEWVGAYEVPVIMLSATLPSHRRGAFHAAYARGRAALRNPGSRGPARETHHDSAANARHYPLISATRSSGAPALVSPEAPRSRRHVSVQTAPDDNETLLALIDDALRDGGTVAIIRNTVRRAQETAALLRTRTRFPVTVAHSHFLAIDRARKDRDLVERFGPRGDRPAAHIVVATQVIEQSLDLDFDLLISDIAPIDLLLQRVGRLHRHHRAERPAPIAAPRLVITGMDAGATPPTFDGGAKSVYGELLLLRSLAALDGRSAIALPDDIAPLVEAVYGDEVELIPEAWRQRHEEAKLAYERAAREQKRKASSYTLGPVRAANPTLIGWITGTDVDPELAAPGRATVRDSEGETLEVIVLQRGADGILRTPSWIGGLAAAQIPDNEVPDAALTRAILGCKLRLPIGMCGGNAIDKHIAALERAFDLPFWHGSHLLKGELVLVVDAAGRARLNEFDLDYSAAEGLRFTRRERVNP</sequence>
<evidence type="ECO:0000256" key="10">
    <source>
        <dbReference type="SAM" id="MobiDB-lite"/>
    </source>
</evidence>
<dbReference type="InterPro" id="IPR006474">
    <property type="entry name" value="Helicase_Cas3_CRISPR-ass_core"/>
</dbReference>
<dbReference type="NCBIfam" id="TIGR01596">
    <property type="entry name" value="cas3_HD"/>
    <property type="match status" value="1"/>
</dbReference>
<evidence type="ECO:0000256" key="5">
    <source>
        <dbReference type="ARBA" id="ARBA00022741"/>
    </source>
</evidence>
<dbReference type="Gene3D" id="1.10.3210.30">
    <property type="match status" value="1"/>
</dbReference>
<dbReference type="InterPro" id="IPR038257">
    <property type="entry name" value="CRISPR-assoc_Cas3_HD_sf"/>
</dbReference>
<dbReference type="InterPro" id="IPR001650">
    <property type="entry name" value="Helicase_C-like"/>
</dbReference>
<dbReference type="InterPro" id="IPR054712">
    <property type="entry name" value="Cas3-like_dom"/>
</dbReference>
<comment type="similarity">
    <text evidence="2">In the central section; belongs to the CRISPR-associated helicase Cas3 family.</text>
</comment>
<feature type="domain" description="HD Cas3-type" evidence="11">
    <location>
        <begin position="21"/>
        <end position="223"/>
    </location>
</feature>
<evidence type="ECO:0000256" key="6">
    <source>
        <dbReference type="ARBA" id="ARBA00022801"/>
    </source>
</evidence>
<evidence type="ECO:0000313" key="12">
    <source>
        <dbReference type="EMBL" id="AUG30931.1"/>
    </source>
</evidence>
<keyword evidence="12" id="KW-0255">Endonuclease</keyword>
<keyword evidence="9" id="KW-0051">Antiviral defense</keyword>
<dbReference type="Pfam" id="PF18019">
    <property type="entry name" value="Cas3_HD"/>
    <property type="match status" value="1"/>
</dbReference>
<dbReference type="CDD" id="cd09641">
    <property type="entry name" value="Cas3''_I"/>
    <property type="match status" value="1"/>
</dbReference>
<dbReference type="PANTHER" id="PTHR47963:SF9">
    <property type="entry name" value="CRISPR-ASSOCIATED ENDONUCLEASE_HELICASE CAS3"/>
    <property type="match status" value="1"/>
</dbReference>
<evidence type="ECO:0000313" key="13">
    <source>
        <dbReference type="Proteomes" id="UP000233276"/>
    </source>
</evidence>
<name>A0A2K9DFG2_9MICO</name>
<dbReference type="Pfam" id="PF18395">
    <property type="entry name" value="Cas3_C"/>
    <property type="match status" value="1"/>
</dbReference>
<evidence type="ECO:0000256" key="9">
    <source>
        <dbReference type="ARBA" id="ARBA00023118"/>
    </source>
</evidence>
<dbReference type="SMART" id="SM00382">
    <property type="entry name" value="AAA"/>
    <property type="match status" value="1"/>
</dbReference>
<keyword evidence="7" id="KW-0347">Helicase</keyword>
<gene>
    <name evidence="12" type="ORF">CXR34_16660</name>
</gene>
<dbReference type="InterPro" id="IPR003593">
    <property type="entry name" value="AAA+_ATPase"/>
</dbReference>
<evidence type="ECO:0000256" key="3">
    <source>
        <dbReference type="ARBA" id="ARBA00022722"/>
    </source>
</evidence>
<dbReference type="RefSeq" id="WP_101307053.1">
    <property type="nucleotide sequence ID" value="NZ_CP025299.1"/>
</dbReference>
<dbReference type="Proteomes" id="UP000233276">
    <property type="component" value="Chromosome"/>
</dbReference>
<dbReference type="InterPro" id="IPR050547">
    <property type="entry name" value="DEAD_box_RNA_helicases"/>
</dbReference>